<comment type="caution">
    <text evidence="1">The sequence shown here is derived from an EMBL/GenBank/DDBJ whole genome shotgun (WGS) entry which is preliminary data.</text>
</comment>
<dbReference type="EMBL" id="JYDJ01005228">
    <property type="protein sequence ID" value="KRX13299.1"/>
    <property type="molecule type" value="Genomic_DNA"/>
</dbReference>
<dbReference type="AlphaFoldDB" id="A0A0V0RFK6"/>
<feature type="non-terminal residue" evidence="1">
    <location>
        <position position="1"/>
    </location>
</feature>
<reference evidence="1 2" key="1">
    <citation type="submission" date="2015-01" db="EMBL/GenBank/DDBJ databases">
        <title>Evolution of Trichinella species and genotypes.</title>
        <authorList>
            <person name="Korhonen P.K."/>
            <person name="Edoardo P."/>
            <person name="Giuseppe L.R."/>
            <person name="Gasser R.B."/>
        </authorList>
    </citation>
    <scope>NUCLEOTIDE SEQUENCE [LARGE SCALE GENOMIC DNA]</scope>
    <source>
        <strain evidence="1">ISS417</strain>
    </source>
</reference>
<dbReference type="Proteomes" id="UP000055048">
    <property type="component" value="Unassembled WGS sequence"/>
</dbReference>
<evidence type="ECO:0000313" key="1">
    <source>
        <dbReference type="EMBL" id="KRX13299.1"/>
    </source>
</evidence>
<accession>A0A0V0RFK6</accession>
<keyword evidence="2" id="KW-1185">Reference proteome</keyword>
<proteinExistence type="predicted"/>
<gene>
    <name evidence="1" type="ORF">T05_436</name>
</gene>
<dbReference type="STRING" id="144512.A0A0V0RFK6"/>
<name>A0A0V0RFK6_9BILA</name>
<protein>
    <submittedName>
        <fullName evidence="1">Uncharacterized protein</fullName>
    </submittedName>
</protein>
<evidence type="ECO:0000313" key="2">
    <source>
        <dbReference type="Proteomes" id="UP000055048"/>
    </source>
</evidence>
<organism evidence="1 2">
    <name type="scientific">Trichinella murrelli</name>
    <dbReference type="NCBI Taxonomy" id="144512"/>
    <lineage>
        <taxon>Eukaryota</taxon>
        <taxon>Metazoa</taxon>
        <taxon>Ecdysozoa</taxon>
        <taxon>Nematoda</taxon>
        <taxon>Enoplea</taxon>
        <taxon>Dorylaimia</taxon>
        <taxon>Trichinellida</taxon>
        <taxon>Trichinellidae</taxon>
        <taxon>Trichinella</taxon>
    </lineage>
</organism>
<sequence>LKSHCTRFQTTSISTQMDKVISLKSVSGQHGT</sequence>
<feature type="non-terminal residue" evidence="1">
    <location>
        <position position="32"/>
    </location>
</feature>